<accession>A0A1H9KEE6</accession>
<evidence type="ECO:0000313" key="4">
    <source>
        <dbReference type="Proteomes" id="UP000198504"/>
    </source>
</evidence>
<keyword evidence="1" id="KW-0092">Biotin</keyword>
<proteinExistence type="predicted"/>
<dbReference type="PANTHER" id="PTHR45266">
    <property type="entry name" value="OXALOACETATE DECARBOXYLASE ALPHA CHAIN"/>
    <property type="match status" value="1"/>
</dbReference>
<dbReference type="InterPro" id="IPR000089">
    <property type="entry name" value="Biotin_lipoyl"/>
</dbReference>
<dbReference type="CDD" id="cd06850">
    <property type="entry name" value="biotinyl_domain"/>
    <property type="match status" value="1"/>
</dbReference>
<dbReference type="Proteomes" id="UP000198504">
    <property type="component" value="Unassembled WGS sequence"/>
</dbReference>
<evidence type="ECO:0000313" key="3">
    <source>
        <dbReference type="EMBL" id="SEQ97546.1"/>
    </source>
</evidence>
<dbReference type="InterPro" id="IPR011053">
    <property type="entry name" value="Single_hybrid_motif"/>
</dbReference>
<dbReference type="Gene3D" id="2.40.50.100">
    <property type="match status" value="1"/>
</dbReference>
<dbReference type="OrthoDB" id="163546at2"/>
<evidence type="ECO:0000259" key="2">
    <source>
        <dbReference type="PROSITE" id="PS50968"/>
    </source>
</evidence>
<keyword evidence="4" id="KW-1185">Reference proteome</keyword>
<name>A0A1H9KEE6_9ACTN</name>
<dbReference type="PANTHER" id="PTHR45266:SF3">
    <property type="entry name" value="OXALOACETATE DECARBOXYLASE ALPHA CHAIN"/>
    <property type="match status" value="1"/>
</dbReference>
<dbReference type="SUPFAM" id="SSF51230">
    <property type="entry name" value="Single hybrid motif"/>
    <property type="match status" value="1"/>
</dbReference>
<reference evidence="4" key="1">
    <citation type="submission" date="2016-10" db="EMBL/GenBank/DDBJ databases">
        <authorList>
            <person name="Varghese N."/>
            <person name="Submissions S."/>
        </authorList>
    </citation>
    <scope>NUCLEOTIDE SEQUENCE [LARGE SCALE GENOMIC DNA]</scope>
    <source>
        <strain evidence="4">CGMCC 4.6856</strain>
    </source>
</reference>
<dbReference type="RefSeq" id="WP_091183151.1">
    <property type="nucleotide sequence ID" value="NZ_FOFA01000007.1"/>
</dbReference>
<organism evidence="3 4">
    <name type="scientific">Microlunatus flavus</name>
    <dbReference type="NCBI Taxonomy" id="1036181"/>
    <lineage>
        <taxon>Bacteria</taxon>
        <taxon>Bacillati</taxon>
        <taxon>Actinomycetota</taxon>
        <taxon>Actinomycetes</taxon>
        <taxon>Propionibacteriales</taxon>
        <taxon>Propionibacteriaceae</taxon>
        <taxon>Microlunatus</taxon>
    </lineage>
</organism>
<dbReference type="STRING" id="1036181.SAMN05421756_107182"/>
<dbReference type="EMBL" id="FOFA01000007">
    <property type="protein sequence ID" value="SEQ97546.1"/>
    <property type="molecule type" value="Genomic_DNA"/>
</dbReference>
<dbReference type="AlphaFoldDB" id="A0A1H9KEE6"/>
<dbReference type="InterPro" id="IPR050709">
    <property type="entry name" value="Biotin_Carboxyl_Carrier/Decarb"/>
</dbReference>
<sequence length="73" mass="7524">MSHTVVAELVAAVLKVEVEVGQRVAADDAVVILESMKMEIPVLAEVAGTIAEVVVEDGDVVTEGDPLVVVTPA</sequence>
<protein>
    <submittedName>
        <fullName evidence="3">Acetyl-CoA carboxylase biotin carboxyl carrier protein</fullName>
    </submittedName>
</protein>
<dbReference type="NCBIfam" id="NF004547">
    <property type="entry name" value="PRK05889.1"/>
    <property type="match status" value="1"/>
</dbReference>
<evidence type="ECO:0000256" key="1">
    <source>
        <dbReference type="ARBA" id="ARBA00023267"/>
    </source>
</evidence>
<feature type="domain" description="Lipoyl-binding" evidence="2">
    <location>
        <begin position="1"/>
        <end position="71"/>
    </location>
</feature>
<gene>
    <name evidence="3" type="ORF">SAMN05421756_107182</name>
</gene>
<dbReference type="Pfam" id="PF00364">
    <property type="entry name" value="Biotin_lipoyl"/>
    <property type="match status" value="1"/>
</dbReference>
<dbReference type="PROSITE" id="PS50968">
    <property type="entry name" value="BIOTINYL_LIPOYL"/>
    <property type="match status" value="1"/>
</dbReference>